<organism evidence="1 2">
    <name type="scientific">Solea senegalensis</name>
    <name type="common">Senegalese sole</name>
    <dbReference type="NCBI Taxonomy" id="28829"/>
    <lineage>
        <taxon>Eukaryota</taxon>
        <taxon>Metazoa</taxon>
        <taxon>Chordata</taxon>
        <taxon>Craniata</taxon>
        <taxon>Vertebrata</taxon>
        <taxon>Euteleostomi</taxon>
        <taxon>Actinopterygii</taxon>
        <taxon>Neopterygii</taxon>
        <taxon>Teleostei</taxon>
        <taxon>Neoteleostei</taxon>
        <taxon>Acanthomorphata</taxon>
        <taxon>Carangaria</taxon>
        <taxon>Pleuronectiformes</taxon>
        <taxon>Pleuronectoidei</taxon>
        <taxon>Soleidae</taxon>
        <taxon>Solea</taxon>
    </lineage>
</organism>
<sequence length="113" mass="13097">MRYTSYSVQCCTKARMTCDKLRRPDIRFNKAKQVFPNLVSFPDLINASRQHHSSMQPLKVTTSEDRPHDSMASEKLGWGYCLQMKKKIVRVMNFNISKLPILDMLGLLCNTDK</sequence>
<keyword evidence="2" id="KW-1185">Reference proteome</keyword>
<evidence type="ECO:0000313" key="2">
    <source>
        <dbReference type="Proteomes" id="UP000693946"/>
    </source>
</evidence>
<comment type="caution">
    <text evidence="1">The sequence shown here is derived from an EMBL/GenBank/DDBJ whole genome shotgun (WGS) entry which is preliminary data.</text>
</comment>
<accession>A0AAV6SP87</accession>
<name>A0AAV6SP87_SOLSE</name>
<evidence type="ECO:0000313" key="1">
    <source>
        <dbReference type="EMBL" id="KAG7518795.1"/>
    </source>
</evidence>
<dbReference type="Proteomes" id="UP000693946">
    <property type="component" value="Linkage Group LG12"/>
</dbReference>
<dbReference type="AlphaFoldDB" id="A0AAV6SP87"/>
<protein>
    <submittedName>
        <fullName evidence="1">Uncharacterized protein</fullName>
    </submittedName>
</protein>
<proteinExistence type="predicted"/>
<dbReference type="EMBL" id="JAGKHQ010000004">
    <property type="protein sequence ID" value="KAG7518795.1"/>
    <property type="molecule type" value="Genomic_DNA"/>
</dbReference>
<reference evidence="1 2" key="1">
    <citation type="journal article" date="2021" name="Sci. Rep.">
        <title>Chromosome anchoring in Senegalese sole (Solea senegalensis) reveals sex-associated markers and genome rearrangements in flatfish.</title>
        <authorList>
            <person name="Guerrero-Cozar I."/>
            <person name="Gomez-Garrido J."/>
            <person name="Berbel C."/>
            <person name="Martinez-Blanch J.F."/>
            <person name="Alioto T."/>
            <person name="Claros M.G."/>
            <person name="Gagnaire P.A."/>
            <person name="Manchado M."/>
        </authorList>
    </citation>
    <scope>NUCLEOTIDE SEQUENCE [LARGE SCALE GENOMIC DNA]</scope>
    <source>
        <strain evidence="1">Sse05_10M</strain>
    </source>
</reference>
<gene>
    <name evidence="1" type="ORF">JOB18_044022</name>
</gene>